<dbReference type="RefSeq" id="WP_058874875.1">
    <property type="nucleotide sequence ID" value="NZ_LQBK01000037.1"/>
</dbReference>
<organism evidence="2 3">
    <name type="scientific">Kocuria rosea subsp. polaris</name>
    <dbReference type="NCBI Taxonomy" id="136273"/>
    <lineage>
        <taxon>Bacteria</taxon>
        <taxon>Bacillati</taxon>
        <taxon>Actinomycetota</taxon>
        <taxon>Actinomycetes</taxon>
        <taxon>Micrococcales</taxon>
        <taxon>Micrococcaceae</taxon>
        <taxon>Kocuria</taxon>
    </lineage>
</organism>
<dbReference type="EMBL" id="LQBK01000037">
    <property type="protein sequence ID" value="KUG53854.1"/>
    <property type="molecule type" value="Genomic_DNA"/>
</dbReference>
<sequence length="129" mass="14646">MVEQENPRRVWKSRRKRIEGKTQYVRVSMSESERAQLMVLEQQTGLSPSALMVEAVFGSADPVAVQLRRNQLVELLAMRRLMATISNNVNQIARHANSTGEVLPEAVETMREARRFGEEVLAKLEELAP</sequence>
<evidence type="ECO:0000313" key="3">
    <source>
        <dbReference type="Proteomes" id="UP000053512"/>
    </source>
</evidence>
<gene>
    <name evidence="2" type="ORF">AVL61_15080</name>
</gene>
<dbReference type="Pfam" id="PF05713">
    <property type="entry name" value="MobC"/>
    <property type="match status" value="1"/>
</dbReference>
<evidence type="ECO:0000259" key="1">
    <source>
        <dbReference type="Pfam" id="PF05713"/>
    </source>
</evidence>
<comment type="caution">
    <text evidence="2">The sequence shown here is derived from an EMBL/GenBank/DDBJ whole genome shotgun (WGS) entry which is preliminary data.</text>
</comment>
<proteinExistence type="predicted"/>
<accession>A0A0W8I702</accession>
<protein>
    <submittedName>
        <fullName evidence="2">Mobilization protein</fullName>
    </submittedName>
</protein>
<dbReference type="InterPro" id="IPR008687">
    <property type="entry name" value="MobC"/>
</dbReference>
<evidence type="ECO:0000313" key="2">
    <source>
        <dbReference type="EMBL" id="KUG53854.1"/>
    </source>
</evidence>
<dbReference type="AlphaFoldDB" id="A0A0W8I702"/>
<name>A0A0W8I702_KOCRO</name>
<dbReference type="Proteomes" id="UP000053512">
    <property type="component" value="Unassembled WGS sequence"/>
</dbReference>
<reference evidence="3" key="1">
    <citation type="submission" date="2015-12" db="EMBL/GenBank/DDBJ databases">
        <authorList>
            <person name="Nair G.R."/>
            <person name="Kaur G."/>
            <person name="Mayilraj S."/>
        </authorList>
    </citation>
    <scope>NUCLEOTIDE SEQUENCE [LARGE SCALE GENOMIC DNA]</scope>
    <source>
        <strain evidence="3">CD08_4</strain>
    </source>
</reference>
<dbReference type="OrthoDB" id="3636113at2"/>
<feature type="domain" description="Bacterial mobilisation" evidence="1">
    <location>
        <begin position="82"/>
        <end position="112"/>
    </location>
</feature>